<dbReference type="AlphaFoldDB" id="A0A183EMZ7"/>
<feature type="compositionally biased region" description="Low complexity" evidence="1">
    <location>
        <begin position="11"/>
        <end position="30"/>
    </location>
</feature>
<evidence type="ECO:0000256" key="1">
    <source>
        <dbReference type="SAM" id="MobiDB-lite"/>
    </source>
</evidence>
<protein>
    <submittedName>
        <fullName evidence="2 4">Uncharacterized protein</fullName>
    </submittedName>
</protein>
<name>A0A183EMZ7_9BILA</name>
<evidence type="ECO:0000313" key="2">
    <source>
        <dbReference type="EMBL" id="VDN39844.1"/>
    </source>
</evidence>
<reference evidence="4" key="1">
    <citation type="submission" date="2016-06" db="UniProtKB">
        <authorList>
            <consortium name="WormBaseParasite"/>
        </authorList>
    </citation>
    <scope>IDENTIFICATION</scope>
</reference>
<dbReference type="WBParaSite" id="GPUH_0002236501-mRNA-1">
    <property type="protein sequence ID" value="GPUH_0002236501-mRNA-1"/>
    <property type="gene ID" value="GPUH_0002236501"/>
</dbReference>
<gene>
    <name evidence="2" type="ORF">GPUH_LOCUS22337</name>
</gene>
<accession>A0A183EMZ7</accession>
<evidence type="ECO:0000313" key="3">
    <source>
        <dbReference type="Proteomes" id="UP000271098"/>
    </source>
</evidence>
<proteinExistence type="predicted"/>
<dbReference type="EMBL" id="UYRT01094824">
    <property type="protein sequence ID" value="VDN39844.1"/>
    <property type="molecule type" value="Genomic_DNA"/>
</dbReference>
<keyword evidence="3" id="KW-1185">Reference proteome</keyword>
<reference evidence="2 3" key="2">
    <citation type="submission" date="2018-11" db="EMBL/GenBank/DDBJ databases">
        <authorList>
            <consortium name="Pathogen Informatics"/>
        </authorList>
    </citation>
    <scope>NUCLEOTIDE SEQUENCE [LARGE SCALE GENOMIC DNA]</scope>
</reference>
<evidence type="ECO:0000313" key="4">
    <source>
        <dbReference type="WBParaSite" id="GPUH_0002236501-mRNA-1"/>
    </source>
</evidence>
<sequence>MDETEDGASDGTGATACSPSATAAADDITTDPVRVFRSC</sequence>
<feature type="region of interest" description="Disordered" evidence="1">
    <location>
        <begin position="1"/>
        <end position="30"/>
    </location>
</feature>
<organism evidence="4">
    <name type="scientific">Gongylonema pulchrum</name>
    <dbReference type="NCBI Taxonomy" id="637853"/>
    <lineage>
        <taxon>Eukaryota</taxon>
        <taxon>Metazoa</taxon>
        <taxon>Ecdysozoa</taxon>
        <taxon>Nematoda</taxon>
        <taxon>Chromadorea</taxon>
        <taxon>Rhabditida</taxon>
        <taxon>Spirurina</taxon>
        <taxon>Spiruromorpha</taxon>
        <taxon>Spiruroidea</taxon>
        <taxon>Gongylonematidae</taxon>
        <taxon>Gongylonema</taxon>
    </lineage>
</organism>
<dbReference type="Proteomes" id="UP000271098">
    <property type="component" value="Unassembled WGS sequence"/>
</dbReference>